<keyword evidence="3" id="KW-1185">Reference proteome</keyword>
<dbReference type="OrthoDB" id="421993at2759"/>
<dbReference type="InterPro" id="IPR036928">
    <property type="entry name" value="AS_sf"/>
</dbReference>
<dbReference type="Proteomes" id="UP000799772">
    <property type="component" value="Unassembled WGS sequence"/>
</dbReference>
<gene>
    <name evidence="2" type="ORF">NA57DRAFT_81391</name>
</gene>
<protein>
    <submittedName>
        <fullName evidence="2">Amidase signature enzyme</fullName>
    </submittedName>
</protein>
<proteinExistence type="predicted"/>
<organism evidence="2 3">
    <name type="scientific">Rhizodiscina lignyota</name>
    <dbReference type="NCBI Taxonomy" id="1504668"/>
    <lineage>
        <taxon>Eukaryota</taxon>
        <taxon>Fungi</taxon>
        <taxon>Dikarya</taxon>
        <taxon>Ascomycota</taxon>
        <taxon>Pezizomycotina</taxon>
        <taxon>Dothideomycetes</taxon>
        <taxon>Pleosporomycetidae</taxon>
        <taxon>Aulographales</taxon>
        <taxon>Rhizodiscinaceae</taxon>
        <taxon>Rhizodiscina</taxon>
    </lineage>
</organism>
<comment type="caution">
    <text evidence="2">The sequence shown here is derived from an EMBL/GenBank/DDBJ whole genome shotgun (WGS) entry which is preliminary data.</text>
</comment>
<dbReference type="AlphaFoldDB" id="A0A9P4I472"/>
<dbReference type="Gene3D" id="3.90.1300.10">
    <property type="entry name" value="Amidase signature (AS) domain"/>
    <property type="match status" value="1"/>
</dbReference>
<dbReference type="Pfam" id="PF01425">
    <property type="entry name" value="Amidase"/>
    <property type="match status" value="1"/>
</dbReference>
<dbReference type="SUPFAM" id="SSF75304">
    <property type="entry name" value="Amidase signature (AS) enzymes"/>
    <property type="match status" value="1"/>
</dbReference>
<dbReference type="PANTHER" id="PTHR11895">
    <property type="entry name" value="TRANSAMIDASE"/>
    <property type="match status" value="1"/>
</dbReference>
<reference evidence="2" key="1">
    <citation type="journal article" date="2020" name="Stud. Mycol.">
        <title>101 Dothideomycetes genomes: a test case for predicting lifestyles and emergence of pathogens.</title>
        <authorList>
            <person name="Haridas S."/>
            <person name="Albert R."/>
            <person name="Binder M."/>
            <person name="Bloem J."/>
            <person name="Labutti K."/>
            <person name="Salamov A."/>
            <person name="Andreopoulos B."/>
            <person name="Baker S."/>
            <person name="Barry K."/>
            <person name="Bills G."/>
            <person name="Bluhm B."/>
            <person name="Cannon C."/>
            <person name="Castanera R."/>
            <person name="Culley D."/>
            <person name="Daum C."/>
            <person name="Ezra D."/>
            <person name="Gonzalez J."/>
            <person name="Henrissat B."/>
            <person name="Kuo A."/>
            <person name="Liang C."/>
            <person name="Lipzen A."/>
            <person name="Lutzoni F."/>
            <person name="Magnuson J."/>
            <person name="Mondo S."/>
            <person name="Nolan M."/>
            <person name="Ohm R."/>
            <person name="Pangilinan J."/>
            <person name="Park H.-J."/>
            <person name="Ramirez L."/>
            <person name="Alfaro M."/>
            <person name="Sun H."/>
            <person name="Tritt A."/>
            <person name="Yoshinaga Y."/>
            <person name="Zwiers L.-H."/>
            <person name="Turgeon B."/>
            <person name="Goodwin S."/>
            <person name="Spatafora J."/>
            <person name="Crous P."/>
            <person name="Grigoriev I."/>
        </authorList>
    </citation>
    <scope>NUCLEOTIDE SEQUENCE</scope>
    <source>
        <strain evidence="2">CBS 133067</strain>
    </source>
</reference>
<evidence type="ECO:0000313" key="2">
    <source>
        <dbReference type="EMBL" id="KAF2093464.1"/>
    </source>
</evidence>
<evidence type="ECO:0000313" key="3">
    <source>
        <dbReference type="Proteomes" id="UP000799772"/>
    </source>
</evidence>
<dbReference type="InterPro" id="IPR023631">
    <property type="entry name" value="Amidase_dom"/>
</dbReference>
<name>A0A9P4I472_9PEZI</name>
<accession>A0A9P4I472</accession>
<evidence type="ECO:0000259" key="1">
    <source>
        <dbReference type="Pfam" id="PF01425"/>
    </source>
</evidence>
<feature type="domain" description="Amidase" evidence="1">
    <location>
        <begin position="153"/>
        <end position="562"/>
    </location>
</feature>
<sequence>MADQFMAYGYPDPVELNLPYQDPPKPQNPALKGTVLGFAGSLIASVSPLAKFFYTNAGFSKQLGEVKEYDDAIATYNPFVVSQNRGSHVTETTEPTDLSSYRGKTRAEKGHKYYSSLDYYDAYKSGSTTPTAVIESLLPLVRRDVANPTKHSTAFTSCKPDIVLAAANASTKRWKSGTPLGILDGVPIAMKDDLALKGYATTMGCKFEHVAECKETSWCIQQLLDAGAIIIGKNVMHELGSDTSGNNPHWGTALNPYNDKYYCGGSTTGGCYSIAAGLVPLVQGSDAGGSVRVPASFCGLYSLKTSHGRVSIRPSLNAVPSNCVFSPLAATMADLEVSFRLMAKPDPHEPFSKLFPAPTRAAVDRPKTIGIFKEWFDAADPAVTKLCYKAINYLKEKKGYEVINITLPYVHQTQLAHAMTTLAEMYSAFGKYISQVSGQDKILLSVAANTPASDFLAAQKVRTVMMQHLAHLFKKHPGLVIATPTVPNVGWPIGKGDINSSGSGMMDGNLSIRMMMYIFLANFCGLPALQMPVGYADAAQGEGKIPVGLMGNGEWGSDDELLEFGFDGEEYLNDEKEGGGRQMPGNWVDVLSLGKDDAKATQSGL</sequence>
<dbReference type="PANTHER" id="PTHR11895:SF67">
    <property type="entry name" value="AMIDASE DOMAIN-CONTAINING PROTEIN"/>
    <property type="match status" value="1"/>
</dbReference>
<dbReference type="InterPro" id="IPR000120">
    <property type="entry name" value="Amidase"/>
</dbReference>
<dbReference type="EMBL" id="ML978138">
    <property type="protein sequence ID" value="KAF2093464.1"/>
    <property type="molecule type" value="Genomic_DNA"/>
</dbReference>
<dbReference type="GO" id="GO:0003824">
    <property type="term" value="F:catalytic activity"/>
    <property type="evidence" value="ECO:0007669"/>
    <property type="project" value="InterPro"/>
</dbReference>